<comment type="caution">
    <text evidence="2">The sequence shown here is derived from an EMBL/GenBank/DDBJ whole genome shotgun (WGS) entry which is preliminary data.</text>
</comment>
<feature type="domain" description="DUF5621" evidence="1">
    <location>
        <begin position="260"/>
        <end position="358"/>
    </location>
</feature>
<name>A0A0W0VNV9_9GAMM</name>
<keyword evidence="3" id="KW-1185">Reference proteome</keyword>
<dbReference type="Gene3D" id="1.10.1240.80">
    <property type="match status" value="1"/>
</dbReference>
<evidence type="ECO:0000259" key="1">
    <source>
        <dbReference type="Pfam" id="PF18532"/>
    </source>
</evidence>
<dbReference type="Pfam" id="PF18532">
    <property type="entry name" value="DUF5621"/>
    <property type="match status" value="1"/>
</dbReference>
<sequence length="613" mass="69585">MAVLTVFVLGEADNSLITFDTLLLSALEDCAGEHILFEIQNKNERKTHAKTRAAAKEIIRWLSRQEGTENSINLATSNHAALTAIEIADRLHKIETYLARHRPLLSSEGISLLKKLNTLSINILAMTQAKVIDGKDSVVIPANVTRFTAILNMDSPESSIQPNQLTRLLAASIKTQPVLLPVYAPHIGRNDDGDQQSIRYFHYLLHQCLHKNGTALELYPLENIGSARQGSRKWLRICSEYHHEIERHFQGENFLENMIRFNHNLAFYVRHADFFINQLERELFKIAYPKVFNFLFEKNLFDRRFPDDSMSHPDAVVQELKQLKRNNPLLFKRLCRHELCRDKEGLIHGSPQGNHALEPCTTIMQILPFLLSKTFMANQEEFVKLASLEQEVYQLTFGYENKPSRLSIFSERRQAHKTKTIREEVQKIIHEPPATPAIKQQKILDSLENHYMHLLKANSNSELLSLLKRCLKRHGRRYQTRQTPLPKEILAGFVKGLFDLLKETISFIGHLGYVGGDILGAAGQALENFGKKTNAALGRLGYNPLKYLAAALAWLIQGIGFALKANLGLKPICNTVTSGIRTIRDAAVIAIRAPEIKHERNDDEDVAEHPCTV</sequence>
<dbReference type="Proteomes" id="UP000054997">
    <property type="component" value="Unassembled WGS sequence"/>
</dbReference>
<accession>A0A0W0VNV9</accession>
<dbReference type="PATRIC" id="fig|45068.5.peg.1026"/>
<organism evidence="2 3">
    <name type="scientific">Legionella londiniensis</name>
    <dbReference type="NCBI Taxonomy" id="45068"/>
    <lineage>
        <taxon>Bacteria</taxon>
        <taxon>Pseudomonadati</taxon>
        <taxon>Pseudomonadota</taxon>
        <taxon>Gammaproteobacteria</taxon>
        <taxon>Legionellales</taxon>
        <taxon>Legionellaceae</taxon>
        <taxon>Legionella</taxon>
    </lineage>
</organism>
<gene>
    <name evidence="2" type="ORF">Llon_0948</name>
</gene>
<dbReference type="OrthoDB" id="5653059at2"/>
<proteinExistence type="predicted"/>
<dbReference type="InterPro" id="IPR040945">
    <property type="entry name" value="DUF5621"/>
</dbReference>
<dbReference type="EMBL" id="LNYK01000014">
    <property type="protein sequence ID" value="KTD21783.1"/>
    <property type="molecule type" value="Genomic_DNA"/>
</dbReference>
<protein>
    <recommendedName>
        <fullName evidence="1">DUF5621 domain-containing protein</fullName>
    </recommendedName>
</protein>
<dbReference type="AlphaFoldDB" id="A0A0W0VNV9"/>
<evidence type="ECO:0000313" key="2">
    <source>
        <dbReference type="EMBL" id="KTD21783.1"/>
    </source>
</evidence>
<reference evidence="2 3" key="1">
    <citation type="submission" date="2015-11" db="EMBL/GenBank/DDBJ databases">
        <title>Genomic analysis of 38 Legionella species identifies large and diverse effector repertoires.</title>
        <authorList>
            <person name="Burstein D."/>
            <person name="Amaro F."/>
            <person name="Zusman T."/>
            <person name="Lifshitz Z."/>
            <person name="Cohen O."/>
            <person name="Gilbert J.A."/>
            <person name="Pupko T."/>
            <person name="Shuman H.A."/>
            <person name="Segal G."/>
        </authorList>
    </citation>
    <scope>NUCLEOTIDE SEQUENCE [LARGE SCALE GENOMIC DNA]</scope>
    <source>
        <strain evidence="2 3">ATCC 49505</strain>
    </source>
</reference>
<dbReference type="RefSeq" id="WP_058528942.1">
    <property type="nucleotide sequence ID" value="NZ_CAAAHZ010000002.1"/>
</dbReference>
<evidence type="ECO:0000313" key="3">
    <source>
        <dbReference type="Proteomes" id="UP000054997"/>
    </source>
</evidence>